<gene>
    <name evidence="6" type="ORF">SAMN05720469_11931</name>
</gene>
<dbReference type="InterPro" id="IPR003702">
    <property type="entry name" value="ActCoA_hydro_N"/>
</dbReference>
<evidence type="ECO:0000313" key="6">
    <source>
        <dbReference type="EMBL" id="SHK82536.1"/>
    </source>
</evidence>
<dbReference type="InterPro" id="IPR017821">
    <property type="entry name" value="Succinate_CoA_transferase"/>
</dbReference>
<dbReference type="PANTHER" id="PTHR43609:SF1">
    <property type="entry name" value="ACETYL-COA HYDROLASE"/>
    <property type="match status" value="1"/>
</dbReference>
<evidence type="ECO:0000256" key="3">
    <source>
        <dbReference type="PIRSR" id="PIRSR617821-2"/>
    </source>
</evidence>
<evidence type="ECO:0000313" key="7">
    <source>
        <dbReference type="Proteomes" id="UP000184275"/>
    </source>
</evidence>
<comment type="similarity">
    <text evidence="1">Belongs to the acetyl-CoA hydrolase/transferase family.</text>
</comment>
<feature type="domain" description="Acetyl-CoA hydrolase/transferase C-terminal" evidence="5">
    <location>
        <begin position="326"/>
        <end position="460"/>
    </location>
</feature>
<evidence type="ECO:0000259" key="5">
    <source>
        <dbReference type="Pfam" id="PF13336"/>
    </source>
</evidence>
<dbReference type="InterPro" id="IPR037171">
    <property type="entry name" value="NagB/RpiA_transferase-like"/>
</dbReference>
<dbReference type="InterPro" id="IPR026888">
    <property type="entry name" value="AcetylCoA_hyd_C"/>
</dbReference>
<feature type="binding site" evidence="3">
    <location>
        <begin position="259"/>
        <end position="263"/>
    </location>
    <ligand>
        <name>CoA</name>
        <dbReference type="ChEBI" id="CHEBI:57287"/>
    </ligand>
</feature>
<dbReference type="RefSeq" id="WP_073304831.1">
    <property type="nucleotide sequence ID" value="NZ_FRAW01000019.1"/>
</dbReference>
<evidence type="ECO:0000256" key="2">
    <source>
        <dbReference type="PIRSR" id="PIRSR617821-1"/>
    </source>
</evidence>
<dbReference type="InterPro" id="IPR046433">
    <property type="entry name" value="ActCoA_hydro"/>
</dbReference>
<keyword evidence="6" id="KW-0378">Hydrolase</keyword>
<dbReference type="PANTHER" id="PTHR43609">
    <property type="entry name" value="ACETYL-COA HYDROLASE"/>
    <property type="match status" value="1"/>
</dbReference>
<dbReference type="GO" id="GO:0003986">
    <property type="term" value="F:acetyl-CoA hydrolase activity"/>
    <property type="evidence" value="ECO:0007669"/>
    <property type="project" value="TreeGrafter"/>
</dbReference>
<dbReference type="GO" id="GO:0006084">
    <property type="term" value="P:acetyl-CoA metabolic process"/>
    <property type="evidence" value="ECO:0007669"/>
    <property type="project" value="InterPro"/>
</dbReference>
<feature type="binding site" evidence="3">
    <location>
        <position position="399"/>
    </location>
    <ligand>
        <name>CoA</name>
        <dbReference type="ChEBI" id="CHEBI:57287"/>
    </ligand>
</feature>
<dbReference type="GO" id="GO:0006083">
    <property type="term" value="P:acetate metabolic process"/>
    <property type="evidence" value="ECO:0007669"/>
    <property type="project" value="InterPro"/>
</dbReference>
<sequence length="495" mass="53859">MQLSCKTMSAEEAAELIRHDEILGVSGFTLAGYPKAVPTALAKRAERLHAQGKPFQVSLFSGASTGDECDGALARANAIRYRAPYQSNKDLRTAINQGKIFYTDAHLGIMGHWIRSGALPHPTTAIIEATEVSDDGKIRLSTSCGNSMEFLQMADRIIVELNSLYGDALAGIHDCYLPDMPPHARPIPVSHVLDRVGTDFVQVDPEKIVAIVHTQAGDSVHPFTEPDEISKTIAGHILEFLAHERKKGRLPSGLPYQSGVGNVANAVLTAMARNPLQEPISLFTEVIQEAVFELIQSDKLIGASGTALTCSAKAREYFLANAFALKRKFVLRPQEVSNHPEVIRRLGVIAMNTAIECDIFGNVNSSHICGSSVMNGIGGSADFSRNCLLGFFMTPSTAKNGTISAIVPLVSHLDHSDHETDIFVTEQGLADLRGLDPVARAHRIIDACSHPDYRQQLNDYLNYSVKSAKGKHIPIALDRAFNMHLRFLSDGSMKE</sequence>
<accession>A0A1M6VMR3</accession>
<dbReference type="FunFam" id="3.40.1080.20:FF:000001">
    <property type="entry name" value="Acetyl-CoA hydrolase Ach1"/>
    <property type="match status" value="1"/>
</dbReference>
<feature type="binding site" evidence="3">
    <location>
        <position position="355"/>
    </location>
    <ligand>
        <name>CoA</name>
        <dbReference type="ChEBI" id="CHEBI:57287"/>
    </ligand>
</feature>
<feature type="active site" description="5-glutamyl coenzyme A thioester intermediate" evidence="2">
    <location>
        <position position="285"/>
    </location>
</feature>
<dbReference type="EMBL" id="FRAW01000019">
    <property type="protein sequence ID" value="SHK82536.1"/>
    <property type="molecule type" value="Genomic_DNA"/>
</dbReference>
<dbReference type="Pfam" id="PF02550">
    <property type="entry name" value="AcetylCoA_hydro"/>
    <property type="match status" value="1"/>
</dbReference>
<proteinExistence type="inferred from homology"/>
<keyword evidence="7" id="KW-1185">Reference proteome</keyword>
<name>A0A1M6VMR3_9BACT</name>
<evidence type="ECO:0000259" key="4">
    <source>
        <dbReference type="Pfam" id="PF02550"/>
    </source>
</evidence>
<organism evidence="6 7">
    <name type="scientific">Fibrobacter intestinalis</name>
    <dbReference type="NCBI Taxonomy" id="28122"/>
    <lineage>
        <taxon>Bacteria</taxon>
        <taxon>Pseudomonadati</taxon>
        <taxon>Fibrobacterota</taxon>
        <taxon>Fibrobacteria</taxon>
        <taxon>Fibrobacterales</taxon>
        <taxon>Fibrobacteraceae</taxon>
        <taxon>Fibrobacter</taxon>
    </lineage>
</organism>
<dbReference type="Gene3D" id="3.40.1080.20">
    <property type="entry name" value="Acetyl-CoA hydrolase/transferase C-terminal domain"/>
    <property type="match status" value="1"/>
</dbReference>
<feature type="binding site" evidence="3">
    <location>
        <position position="375"/>
    </location>
    <ligand>
        <name>CoA</name>
        <dbReference type="ChEBI" id="CHEBI:57287"/>
    </ligand>
</feature>
<dbReference type="GO" id="GO:0008775">
    <property type="term" value="F:acetate CoA-transferase activity"/>
    <property type="evidence" value="ECO:0007669"/>
    <property type="project" value="InterPro"/>
</dbReference>
<dbReference type="Gene3D" id="3.40.1080.10">
    <property type="entry name" value="Glutaconate Coenzyme A-transferase"/>
    <property type="match status" value="1"/>
</dbReference>
<dbReference type="Proteomes" id="UP000184275">
    <property type="component" value="Unassembled WGS sequence"/>
</dbReference>
<dbReference type="SUPFAM" id="SSF100950">
    <property type="entry name" value="NagB/RpiA/CoA transferase-like"/>
    <property type="match status" value="2"/>
</dbReference>
<keyword evidence="6" id="KW-0808">Transferase</keyword>
<dbReference type="Pfam" id="PF13336">
    <property type="entry name" value="AcetylCoA_hyd_C"/>
    <property type="match status" value="1"/>
</dbReference>
<evidence type="ECO:0000256" key="1">
    <source>
        <dbReference type="ARBA" id="ARBA00009632"/>
    </source>
</evidence>
<feature type="domain" description="Acetyl-CoA hydrolase/transferase N-terminal" evidence="4">
    <location>
        <begin position="2"/>
        <end position="212"/>
    </location>
</feature>
<reference evidence="7" key="1">
    <citation type="submission" date="2016-11" db="EMBL/GenBank/DDBJ databases">
        <authorList>
            <person name="Varghese N."/>
            <person name="Submissions S."/>
        </authorList>
    </citation>
    <scope>NUCLEOTIDE SEQUENCE [LARGE SCALE GENOMIC DNA]</scope>
    <source>
        <strain evidence="7">UWOS</strain>
    </source>
</reference>
<dbReference type="InterPro" id="IPR038460">
    <property type="entry name" value="AcetylCoA_hyd_C_sf"/>
</dbReference>
<dbReference type="AlphaFoldDB" id="A0A1M6VMR3"/>
<feature type="binding site" evidence="3">
    <location>
        <position position="379"/>
    </location>
    <ligand>
        <name>CoA</name>
        <dbReference type="ChEBI" id="CHEBI:57287"/>
    </ligand>
</feature>
<dbReference type="NCBIfam" id="TIGR03458">
    <property type="entry name" value="YgfH_subfam"/>
    <property type="match status" value="1"/>
</dbReference>
<protein>
    <submittedName>
        <fullName evidence="6">Acetyl-CoA hydrolase/succinyl-CoA:acetate CoA-transferase</fullName>
    </submittedName>
</protein>